<dbReference type="GO" id="GO:0000155">
    <property type="term" value="F:phosphorelay sensor kinase activity"/>
    <property type="evidence" value="ECO:0007669"/>
    <property type="project" value="InterPro"/>
</dbReference>
<dbReference type="InterPro" id="IPR036890">
    <property type="entry name" value="HATPase_C_sf"/>
</dbReference>
<name>A0AAE3AY41_9FIRM</name>
<evidence type="ECO:0000256" key="7">
    <source>
        <dbReference type="ARBA" id="ARBA00022777"/>
    </source>
</evidence>
<evidence type="ECO:0000256" key="8">
    <source>
        <dbReference type="ARBA" id="ARBA00022840"/>
    </source>
</evidence>
<reference evidence="14 15" key="1">
    <citation type="submission" date="2021-10" db="EMBL/GenBank/DDBJ databases">
        <title>Anaerobic single-cell dispensing facilitates the cultivation of human gut bacteria.</title>
        <authorList>
            <person name="Afrizal A."/>
        </authorList>
    </citation>
    <scope>NUCLEOTIDE SEQUENCE [LARGE SCALE GENOMIC DNA]</scope>
    <source>
        <strain evidence="14 15">CLA-AA-H244</strain>
    </source>
</reference>
<keyword evidence="15" id="KW-1185">Reference proteome</keyword>
<dbReference type="Pfam" id="PF06580">
    <property type="entry name" value="His_kinase"/>
    <property type="match status" value="1"/>
</dbReference>
<evidence type="ECO:0000259" key="13">
    <source>
        <dbReference type="Pfam" id="PF06580"/>
    </source>
</evidence>
<keyword evidence="5 12" id="KW-0812">Transmembrane</keyword>
<dbReference type="Proteomes" id="UP001199355">
    <property type="component" value="Unassembled WGS sequence"/>
</dbReference>
<feature type="domain" description="Signal transduction histidine kinase internal region" evidence="13">
    <location>
        <begin position="382"/>
        <end position="459"/>
    </location>
</feature>
<dbReference type="GO" id="GO:0005886">
    <property type="term" value="C:plasma membrane"/>
    <property type="evidence" value="ECO:0007669"/>
    <property type="project" value="UniProtKB-SubCell"/>
</dbReference>
<evidence type="ECO:0000256" key="10">
    <source>
        <dbReference type="ARBA" id="ARBA00023012"/>
    </source>
</evidence>
<keyword evidence="4" id="KW-0808">Transferase</keyword>
<keyword evidence="9 12" id="KW-1133">Transmembrane helix</keyword>
<evidence type="ECO:0000256" key="4">
    <source>
        <dbReference type="ARBA" id="ARBA00022679"/>
    </source>
</evidence>
<evidence type="ECO:0000256" key="9">
    <source>
        <dbReference type="ARBA" id="ARBA00022989"/>
    </source>
</evidence>
<dbReference type="InterPro" id="IPR010559">
    <property type="entry name" value="Sig_transdc_His_kin_internal"/>
</dbReference>
<proteinExistence type="predicted"/>
<feature type="transmembrane region" description="Helical" evidence="12">
    <location>
        <begin position="287"/>
        <end position="306"/>
    </location>
</feature>
<evidence type="ECO:0000313" key="14">
    <source>
        <dbReference type="EMBL" id="MCC2167765.1"/>
    </source>
</evidence>
<evidence type="ECO:0000256" key="6">
    <source>
        <dbReference type="ARBA" id="ARBA00022741"/>
    </source>
</evidence>
<dbReference type="EMBL" id="JAJEQF010000019">
    <property type="protein sequence ID" value="MCC2167765.1"/>
    <property type="molecule type" value="Genomic_DNA"/>
</dbReference>
<comment type="caution">
    <text evidence="14">The sequence shown here is derived from an EMBL/GenBank/DDBJ whole genome shotgun (WGS) entry which is preliminary data.</text>
</comment>
<dbReference type="Gene3D" id="3.30.565.10">
    <property type="entry name" value="Histidine kinase-like ATPase, C-terminal domain"/>
    <property type="match status" value="1"/>
</dbReference>
<dbReference type="SUPFAM" id="SSF55874">
    <property type="entry name" value="ATPase domain of HSP90 chaperone/DNA topoisomerase II/histidine kinase"/>
    <property type="match status" value="1"/>
</dbReference>
<gene>
    <name evidence="14" type="ORF">LKD45_08685</name>
</gene>
<evidence type="ECO:0000256" key="11">
    <source>
        <dbReference type="ARBA" id="ARBA00023136"/>
    </source>
</evidence>
<evidence type="ECO:0000256" key="2">
    <source>
        <dbReference type="ARBA" id="ARBA00022475"/>
    </source>
</evidence>
<keyword evidence="11 12" id="KW-0472">Membrane</keyword>
<evidence type="ECO:0000256" key="1">
    <source>
        <dbReference type="ARBA" id="ARBA00004651"/>
    </source>
</evidence>
<dbReference type="RefSeq" id="WP_308728287.1">
    <property type="nucleotide sequence ID" value="NZ_JAJEQF010000019.1"/>
</dbReference>
<keyword evidence="3" id="KW-0597">Phosphoprotein</keyword>
<keyword evidence="8" id="KW-0067">ATP-binding</keyword>
<keyword evidence="10" id="KW-0902">Two-component regulatory system</keyword>
<evidence type="ECO:0000256" key="12">
    <source>
        <dbReference type="SAM" id="Phobius"/>
    </source>
</evidence>
<dbReference type="PANTHER" id="PTHR34220:SF11">
    <property type="entry name" value="SENSOR PROTEIN KINASE HPTS"/>
    <property type="match status" value="1"/>
</dbReference>
<protein>
    <submittedName>
        <fullName evidence="14">Histidine kinase</fullName>
    </submittedName>
</protein>
<organism evidence="14 15">
    <name type="scientific">Gallintestinimicrobium propionicum</name>
    <dbReference type="NCBI Taxonomy" id="2981770"/>
    <lineage>
        <taxon>Bacteria</taxon>
        <taxon>Bacillati</taxon>
        <taxon>Bacillota</taxon>
        <taxon>Clostridia</taxon>
        <taxon>Lachnospirales</taxon>
        <taxon>Lachnospiraceae</taxon>
        <taxon>Gallintestinimicrobium</taxon>
    </lineage>
</organism>
<dbReference type="AlphaFoldDB" id="A0AAE3AY41"/>
<comment type="subcellular location">
    <subcellularLocation>
        <location evidence="1">Cell membrane</location>
        <topology evidence="1">Multi-pass membrane protein</topology>
    </subcellularLocation>
</comment>
<dbReference type="PANTHER" id="PTHR34220">
    <property type="entry name" value="SENSOR HISTIDINE KINASE YPDA"/>
    <property type="match status" value="1"/>
</dbReference>
<keyword evidence="7 14" id="KW-0418">Kinase</keyword>
<dbReference type="InterPro" id="IPR050640">
    <property type="entry name" value="Bact_2-comp_sensor_kinase"/>
</dbReference>
<keyword evidence="6" id="KW-0547">Nucleotide-binding</keyword>
<accession>A0AAE3AY41</accession>
<keyword evidence="2" id="KW-1003">Cell membrane</keyword>
<evidence type="ECO:0000313" key="15">
    <source>
        <dbReference type="Proteomes" id="UP001199355"/>
    </source>
</evidence>
<dbReference type="GO" id="GO:0005524">
    <property type="term" value="F:ATP binding"/>
    <property type="evidence" value="ECO:0007669"/>
    <property type="project" value="UniProtKB-KW"/>
</dbReference>
<sequence length="594" mass="68148">MSKGHSTFLEYRIYRKKFLGTIIVVIVLCLSAFSGVLFFFIRNWINDVQIQSQYRFQQKERQLENVQTWTRSYVEGLYTDAALMKDLKALFASVNNQDYIAKRRENSLNSDSEIRYVPADIKKLFLDGRTKICGVTLRSDNGIKALRMTNYDLWVDFECRTIEDVKTISGFGDIMASSYSVRDPDNMSISMGTMDFWISTADFYEDNDEINASWGIFDADGDMLAHSKMSPQQEAELFQAALRGVQFDWLENTGSRRTFFTKHTSNQGTFSYVVIKSIGELVADNRYVVGVIGTTLFLIAFGIILFTNMQLKADYEFLSKIIHMLSHMESGEFADVQEEDLSSERRKNEYGMIAVALKDVGAKLQGHIQREYVWKLKEQETQMRALQHQINPHFLYNTLETLRSRALLEGDRDTADAIALLGALYRARTHTKDTITLGEEFKLLEMYLKIMELRFGDNFFYQVELEDALREIPTVSFWLQPLAENFFTHGFDRESMYNLLIISGHAQGPDTVIEIMDNGSGVPADQLEQVQKTMREGNDDPEADIGLRNVYMRLNYFYGNGFKMEIGNNPEGGFKISILIPGKVEEDVHIGDRG</sequence>
<evidence type="ECO:0000256" key="3">
    <source>
        <dbReference type="ARBA" id="ARBA00022553"/>
    </source>
</evidence>
<evidence type="ECO:0000256" key="5">
    <source>
        <dbReference type="ARBA" id="ARBA00022692"/>
    </source>
</evidence>
<feature type="transmembrane region" description="Helical" evidence="12">
    <location>
        <begin position="21"/>
        <end position="41"/>
    </location>
</feature>